<proteinExistence type="predicted"/>
<dbReference type="SUPFAM" id="SSF46785">
    <property type="entry name" value="Winged helix' DNA-binding domain"/>
    <property type="match status" value="1"/>
</dbReference>
<reference evidence="2" key="1">
    <citation type="submission" date="2016-11" db="EMBL/GenBank/DDBJ databases">
        <title>Draft Genome Sequence of Marinobacter hydrocarbonoclasticus strain STW2, a polyaromatic aromatic hydrocarbon degrading and denitrifying bacterium from rhizosphere of Seagrass Enhalus acodoides.</title>
        <authorList>
            <person name="Ling J."/>
            <person name="Dong J."/>
        </authorList>
    </citation>
    <scope>NUCLEOTIDE SEQUENCE [LARGE SCALE GENOMIC DNA]</scope>
    <source>
        <strain evidence="2">STW2</strain>
    </source>
</reference>
<keyword evidence="3" id="KW-1185">Reference proteome</keyword>
<dbReference type="RefSeq" id="WP_072678523.1">
    <property type="nucleotide sequence ID" value="NZ_MPKY01000004.1"/>
</dbReference>
<protein>
    <submittedName>
        <fullName evidence="2">MolR family transcriptional regulator</fullName>
    </submittedName>
</protein>
<name>A0A1M2URV3_MARNT</name>
<evidence type="ECO:0000313" key="3">
    <source>
        <dbReference type="Proteomes" id="UP000183986"/>
    </source>
</evidence>
<organism evidence="2 3">
    <name type="scientific">Marinobacter nauticus</name>
    <name type="common">Marinobacter hydrocarbonoclasticus</name>
    <name type="synonym">Marinobacter aquaeolei</name>
    <dbReference type="NCBI Taxonomy" id="2743"/>
    <lineage>
        <taxon>Bacteria</taxon>
        <taxon>Pseudomonadati</taxon>
        <taxon>Pseudomonadota</taxon>
        <taxon>Gammaproteobacteria</taxon>
        <taxon>Pseudomonadales</taxon>
        <taxon>Marinobacteraceae</taxon>
        <taxon>Marinobacter</taxon>
    </lineage>
</organism>
<dbReference type="PANTHER" id="PTHR38431">
    <property type="entry name" value="BLL2305 PROTEIN"/>
    <property type="match status" value="1"/>
</dbReference>
<evidence type="ECO:0000259" key="1">
    <source>
        <dbReference type="Pfam" id="PF12727"/>
    </source>
</evidence>
<dbReference type="SUPFAM" id="SSF53850">
    <property type="entry name" value="Periplasmic binding protein-like II"/>
    <property type="match status" value="1"/>
</dbReference>
<dbReference type="OrthoDB" id="9805928at2"/>
<dbReference type="EMBL" id="MPKY01000004">
    <property type="protein sequence ID" value="OJS98037.1"/>
    <property type="molecule type" value="Genomic_DNA"/>
</dbReference>
<dbReference type="PANTHER" id="PTHR38431:SF1">
    <property type="entry name" value="BLL2305 PROTEIN"/>
    <property type="match status" value="1"/>
</dbReference>
<dbReference type="Pfam" id="PF12727">
    <property type="entry name" value="PBP_like"/>
    <property type="match status" value="1"/>
</dbReference>
<gene>
    <name evidence="2" type="ORF">BEE62_17150</name>
</gene>
<dbReference type="InterPro" id="IPR024370">
    <property type="entry name" value="PBP_domain"/>
</dbReference>
<sequence>MHNKKISISPAWAFQTDDGELFDPVLFHLLENIRDTGKLTAAAEAANISYRHAWNILNRATGIFGLPLVNMAKGQGTTLSKLGEKLLWADQRVKARLGPQIDSMASEFNDQIHQLLSGQQQVLRLHASHGYAVALLQEFSDQIEINLQYRNPEEALFALAEGECDLASFHLPTQSELAKQILEYYRLHLTDRNLRLIRFVTRREGLMVRKEHKTEIHNLQDLAMSQLRFIGRDRHSGSRILFNLLLTQHGLTENDIALVPQHELTHTAVAAFVAAGMADVGFGVEAAARQFDLEFIEKACEHYLLLYREDRPGKRNIELLIDLIRSEIFQERLRELPGYAPDNPGVITTFEELIAELSN</sequence>
<evidence type="ECO:0000313" key="2">
    <source>
        <dbReference type="EMBL" id="OJS98037.1"/>
    </source>
</evidence>
<dbReference type="InterPro" id="IPR036388">
    <property type="entry name" value="WH-like_DNA-bd_sf"/>
</dbReference>
<accession>A0A1M2URV3</accession>
<dbReference type="Gene3D" id="1.10.10.10">
    <property type="entry name" value="Winged helix-like DNA-binding domain superfamily/Winged helix DNA-binding domain"/>
    <property type="match status" value="1"/>
</dbReference>
<dbReference type="Gene3D" id="3.40.190.290">
    <property type="match status" value="1"/>
</dbReference>
<comment type="caution">
    <text evidence="2">The sequence shown here is derived from an EMBL/GenBank/DDBJ whole genome shotgun (WGS) entry which is preliminary data.</text>
</comment>
<dbReference type="InterPro" id="IPR036390">
    <property type="entry name" value="WH_DNA-bd_sf"/>
</dbReference>
<dbReference type="AlphaFoldDB" id="A0A1M2URV3"/>
<dbReference type="Proteomes" id="UP000183986">
    <property type="component" value="Unassembled WGS sequence"/>
</dbReference>
<feature type="domain" description="PBP" evidence="1">
    <location>
        <begin position="138"/>
        <end position="324"/>
    </location>
</feature>